<dbReference type="GO" id="GO:0071555">
    <property type="term" value="P:cell wall organization"/>
    <property type="evidence" value="ECO:0007669"/>
    <property type="project" value="TreeGrafter"/>
</dbReference>
<dbReference type="InterPro" id="IPR036138">
    <property type="entry name" value="PBP_dimer_sf"/>
</dbReference>
<dbReference type="Pfam" id="PF00905">
    <property type="entry name" value="Transpeptidase"/>
    <property type="match status" value="1"/>
</dbReference>
<dbReference type="Proteomes" id="UP000671913">
    <property type="component" value="Chromosome"/>
</dbReference>
<dbReference type="RefSeq" id="WP_284679214.1">
    <property type="nucleotide sequence ID" value="NZ_CP060096.1"/>
</dbReference>
<dbReference type="GO" id="GO:0071972">
    <property type="term" value="F:peptidoglycan L,D-transpeptidase activity"/>
    <property type="evidence" value="ECO:0007669"/>
    <property type="project" value="TreeGrafter"/>
</dbReference>
<dbReference type="PANTHER" id="PTHR30627:SF24">
    <property type="entry name" value="PENICILLIN-BINDING PROTEIN 4B"/>
    <property type="match status" value="1"/>
</dbReference>
<dbReference type="AlphaFoldDB" id="A0A974Y2S8"/>
<dbReference type="SUPFAM" id="SSF56601">
    <property type="entry name" value="beta-lactamase/transpeptidase-like"/>
    <property type="match status" value="1"/>
</dbReference>
<keyword evidence="3" id="KW-1185">Reference proteome</keyword>
<dbReference type="GO" id="GO:0005886">
    <property type="term" value="C:plasma membrane"/>
    <property type="evidence" value="ECO:0007669"/>
    <property type="project" value="TreeGrafter"/>
</dbReference>
<dbReference type="InterPro" id="IPR050515">
    <property type="entry name" value="Beta-lactam/transpept"/>
</dbReference>
<evidence type="ECO:0000313" key="3">
    <source>
        <dbReference type="Proteomes" id="UP000671913"/>
    </source>
</evidence>
<dbReference type="InterPro" id="IPR012338">
    <property type="entry name" value="Beta-lactam/transpept-like"/>
</dbReference>
<organism evidence="2 3">
    <name type="scientific">Aceticella autotrophica</name>
    <dbReference type="NCBI Taxonomy" id="2755338"/>
    <lineage>
        <taxon>Bacteria</taxon>
        <taxon>Bacillati</taxon>
        <taxon>Bacillota</taxon>
        <taxon>Clostridia</taxon>
        <taxon>Thermoanaerobacterales</taxon>
        <taxon>Thermoanaerobacteraceae</taxon>
        <taxon>Aceticella</taxon>
    </lineage>
</organism>
<feature type="domain" description="Penicillin-binding protein transpeptidase" evidence="1">
    <location>
        <begin position="227"/>
        <end position="527"/>
    </location>
</feature>
<dbReference type="GO" id="GO:0008658">
    <property type="term" value="F:penicillin binding"/>
    <property type="evidence" value="ECO:0007669"/>
    <property type="project" value="InterPro"/>
</dbReference>
<dbReference type="PANTHER" id="PTHR30627">
    <property type="entry name" value="PEPTIDOGLYCAN D,D-TRANSPEPTIDASE"/>
    <property type="match status" value="1"/>
</dbReference>
<dbReference type="SUPFAM" id="SSF56519">
    <property type="entry name" value="Penicillin binding protein dimerisation domain"/>
    <property type="match status" value="1"/>
</dbReference>
<sequence>MYEKNFRIKILTFVLILLTFLLLFRLYYIQIINGEIYSQKAVQQKIKSFNIGKKRGEIFDRNLIPFTDRSLHEYIYVVPGMIVNKDYVSKFLSKLTGNSINDIKKELCSKKDFLKYDYTGKYQGKLPVGVYMLSIPLRYDTDTLARHVIGHIGDKNMGLEKTFDKILTTGGNESIAVFKDGNNNDYLKGLGLKIRYSSDNIYGIKTTLDYHIQKAVENILDRNLINGAAVVIDVKNGDILAMASRPNYDQNKIQEYIGSKNEELINKALMAYPPGSIFKIIVASAALEKGKVDLKDEFVDTSSYEINGVVFHNFKNESNGIINIEKAFEVSSNTTFIKIGEATGGDNIIKVANKFGIASNNNLPLEEENGMLPSIEDTYGAGIGNLSIGQGKVLITPLQAADMAATIADGGIRHVPNLVKAIVDENGKEVEDLYKEKSYRVISKSTSEIIKKMMRDVVLNGTGKNAETQYGSAGKTGSAEVSKDLNIYHAWFTGFIPYETPRYAISIFVKNGDIGGVKAAPIFRQIADEIMKYYR</sequence>
<proteinExistence type="predicted"/>
<evidence type="ECO:0000259" key="1">
    <source>
        <dbReference type="Pfam" id="PF00905"/>
    </source>
</evidence>
<dbReference type="Gene3D" id="3.40.710.10">
    <property type="entry name" value="DD-peptidase/beta-lactamase superfamily"/>
    <property type="match status" value="1"/>
</dbReference>
<accession>A0A974Y2S8</accession>
<gene>
    <name evidence="2" type="ORF">ACETAC_06360</name>
</gene>
<protein>
    <submittedName>
        <fullName evidence="2">Penicillin-binding protein 2</fullName>
    </submittedName>
</protein>
<reference evidence="2" key="1">
    <citation type="submission" date="2020-08" db="EMBL/GenBank/DDBJ databases">
        <title>Genomic insights into the carbon and energy metabolism of the first obligate autotrophic acetogenic bacterium Aceticella autotrophica gen. nov., sp. nov.</title>
        <authorList>
            <person name="Toshchakov S.V."/>
            <person name="Elcheninov A.G."/>
            <person name="Kublanov I.V."/>
            <person name="Frolov E.N."/>
            <person name="Lebedinsky A.V."/>
        </authorList>
    </citation>
    <scope>NUCLEOTIDE SEQUENCE</scope>
    <source>
        <strain evidence="2">3443-3Ac</strain>
    </source>
</reference>
<evidence type="ECO:0000313" key="2">
    <source>
        <dbReference type="EMBL" id="QSZ26538.1"/>
    </source>
</evidence>
<dbReference type="InterPro" id="IPR001460">
    <property type="entry name" value="PCN-bd_Tpept"/>
</dbReference>
<name>A0A974Y2S8_9THEO</name>
<dbReference type="KEGG" id="aaut:ACETAC_06360"/>
<dbReference type="Gene3D" id="3.90.1310.10">
    <property type="entry name" value="Penicillin-binding protein 2a (Domain 2)"/>
    <property type="match status" value="1"/>
</dbReference>
<dbReference type="EMBL" id="CP060096">
    <property type="protein sequence ID" value="QSZ26538.1"/>
    <property type="molecule type" value="Genomic_DNA"/>
</dbReference>